<dbReference type="EMBL" id="JALHLG010000075">
    <property type="protein sequence ID" value="MCJ2189213.1"/>
    <property type="molecule type" value="Genomic_DNA"/>
</dbReference>
<protein>
    <submittedName>
        <fullName evidence="1">Uncharacterized protein</fullName>
    </submittedName>
</protein>
<dbReference type="Proteomes" id="UP001202281">
    <property type="component" value="Unassembled WGS sequence"/>
</dbReference>
<proteinExistence type="predicted"/>
<sequence>MTTTSYTAYSLNSYASTPIGMAGRITDDGSTITPLPNMKVYTGTGAGDPQVEGFADTGNNLRIAATRYTGSGGPGVDIYNAETGTSVAADRTWANVTNLYGLVKVGSFLYALDFDNARLVEINPATYLETGKIFNFSTDPTTSGLYTSGTDFVHGQAIIEIGGVLFGLFTITNSSWTTYKNSVLVRFTIGSSSITVGSTAYNNNIEKNAFQMAVQGSDLYIASIGGYQSAGAPNTNSALQKIAYGTSNLTTATVNTVFGYSAAYPYEVRDISFNGTTAYVLVGAYDSSYVMKGKLLQTTTAFSNFTAISDFSTGAPGYFWAAQYIDNNRILFAKGNPILYYNAASPATPVATLTISSGSLMAAPNISYDSLNDVSYVGAKTTTPLRVRGYRSPAQVSHSPRGVAARAILKGRPDLLPEELEELEA</sequence>
<evidence type="ECO:0000313" key="2">
    <source>
        <dbReference type="Proteomes" id="UP001202281"/>
    </source>
</evidence>
<name>A0ABT0BWE1_9SPHN</name>
<reference evidence="1 2" key="1">
    <citation type="submission" date="2022-04" db="EMBL/GenBank/DDBJ databases">
        <title>Identification of a novel bacterium isolated from mangrove sediments.</title>
        <authorList>
            <person name="Pan X."/>
        </authorList>
    </citation>
    <scope>NUCLEOTIDE SEQUENCE [LARGE SCALE GENOMIC DNA]</scope>
    <source>
        <strain evidence="1 2">B2638</strain>
    </source>
</reference>
<organism evidence="1 2">
    <name type="scientific">Novosphingobium beihaiensis</name>
    <dbReference type="NCBI Taxonomy" id="2930389"/>
    <lineage>
        <taxon>Bacteria</taxon>
        <taxon>Pseudomonadati</taxon>
        <taxon>Pseudomonadota</taxon>
        <taxon>Alphaproteobacteria</taxon>
        <taxon>Sphingomonadales</taxon>
        <taxon>Sphingomonadaceae</taxon>
        <taxon>Novosphingobium</taxon>
    </lineage>
</organism>
<accession>A0ABT0BWE1</accession>
<evidence type="ECO:0000313" key="1">
    <source>
        <dbReference type="EMBL" id="MCJ2189213.1"/>
    </source>
</evidence>
<comment type="caution">
    <text evidence="1">The sequence shown here is derived from an EMBL/GenBank/DDBJ whole genome shotgun (WGS) entry which is preliminary data.</text>
</comment>
<dbReference type="RefSeq" id="WP_243924537.1">
    <property type="nucleotide sequence ID" value="NZ_JALHLG010000075.1"/>
</dbReference>
<gene>
    <name evidence="1" type="ORF">MTR66_20695</name>
</gene>
<keyword evidence="2" id="KW-1185">Reference proteome</keyword>